<dbReference type="Pfam" id="PF02949">
    <property type="entry name" value="7tm_6"/>
    <property type="match status" value="1"/>
</dbReference>
<feature type="transmembrane region" description="Helical" evidence="10">
    <location>
        <begin position="135"/>
        <end position="154"/>
    </location>
</feature>
<keyword evidence="7 10" id="KW-0472">Membrane</keyword>
<dbReference type="PANTHER" id="PTHR21137">
    <property type="entry name" value="ODORANT RECEPTOR"/>
    <property type="match status" value="1"/>
</dbReference>
<evidence type="ECO:0000313" key="11">
    <source>
        <dbReference type="Proteomes" id="UP000504606"/>
    </source>
</evidence>
<keyword evidence="3 10" id="KW-0716">Sensory transduction</keyword>
<keyword evidence="2" id="KW-1003">Cell membrane</keyword>
<evidence type="ECO:0000313" key="13">
    <source>
        <dbReference type="RefSeq" id="XP_052130132.1"/>
    </source>
</evidence>
<evidence type="ECO:0000256" key="4">
    <source>
        <dbReference type="ARBA" id="ARBA00022692"/>
    </source>
</evidence>
<comment type="caution">
    <text evidence="10">Lacks conserved residue(s) required for the propagation of feature annotation.</text>
</comment>
<keyword evidence="5 10" id="KW-0552">Olfaction</keyword>
<sequence>MEVERVVAATQRPHSSALDFVVHYLQLICSWPLAQVICEYVLPLSFAATAVPPLLYYALGEHDNSAELVSFMADALGSMMCAIKMLALQKHAVTILAVRKIEEEFTPMERKVATQAVTLNERCEKRCTTLMRCFVYSYGMLSVVAIAGMLQAVIRNDPWLSVKAPTFVLQTRPIYIFTVVTSIVEYSLFPVTVGIFDSLLITLCLHIASKCDVLALMMRKLVCEEAAEDGAAKLRCLRLCAVYHQQIIRLHGAAESIFCTTALCQMVFTLFGLATPLFRILGKTTAVTVHDIAFGALYVAYTFMELFTFCYFGDVVAESSALLSTAIYGTFYPSLSPKDTLVARIQNMILLRTQRPLFLTAGRYTNLTLNLFQDVSHEHLVFP</sequence>
<comment type="similarity">
    <text evidence="10">Belongs to the insect chemoreceptor superfamily. Heteromeric odorant receptor channel (TC 1.A.69) family.</text>
</comment>
<feature type="transmembrane region" description="Helical" evidence="10">
    <location>
        <begin position="292"/>
        <end position="312"/>
    </location>
</feature>
<gene>
    <name evidence="12 13" type="primary">LOC127751107</name>
</gene>
<feature type="transmembrane region" description="Helical" evidence="10">
    <location>
        <begin position="174"/>
        <end position="196"/>
    </location>
</feature>
<organism evidence="11 13">
    <name type="scientific">Frankliniella occidentalis</name>
    <name type="common">Western flower thrips</name>
    <name type="synonym">Euthrips occidentalis</name>
    <dbReference type="NCBI Taxonomy" id="133901"/>
    <lineage>
        <taxon>Eukaryota</taxon>
        <taxon>Metazoa</taxon>
        <taxon>Ecdysozoa</taxon>
        <taxon>Arthropoda</taxon>
        <taxon>Hexapoda</taxon>
        <taxon>Insecta</taxon>
        <taxon>Pterygota</taxon>
        <taxon>Neoptera</taxon>
        <taxon>Paraneoptera</taxon>
        <taxon>Thysanoptera</taxon>
        <taxon>Terebrantia</taxon>
        <taxon>Thripoidea</taxon>
        <taxon>Thripidae</taxon>
        <taxon>Frankliniella</taxon>
    </lineage>
</organism>
<evidence type="ECO:0000256" key="6">
    <source>
        <dbReference type="ARBA" id="ARBA00022989"/>
    </source>
</evidence>
<keyword evidence="4 10" id="KW-0812">Transmembrane</keyword>
<evidence type="ECO:0000313" key="12">
    <source>
        <dbReference type="RefSeq" id="XP_052130131.1"/>
    </source>
</evidence>
<dbReference type="GO" id="GO:0005886">
    <property type="term" value="C:plasma membrane"/>
    <property type="evidence" value="ECO:0007669"/>
    <property type="project" value="UniProtKB-SubCell"/>
</dbReference>
<evidence type="ECO:0000256" key="9">
    <source>
        <dbReference type="ARBA" id="ARBA00023224"/>
    </source>
</evidence>
<evidence type="ECO:0000256" key="8">
    <source>
        <dbReference type="ARBA" id="ARBA00023170"/>
    </source>
</evidence>
<dbReference type="PANTHER" id="PTHR21137:SF35">
    <property type="entry name" value="ODORANT RECEPTOR 19A-RELATED"/>
    <property type="match status" value="1"/>
</dbReference>
<evidence type="ECO:0000256" key="1">
    <source>
        <dbReference type="ARBA" id="ARBA00004651"/>
    </source>
</evidence>
<accession>A0A9C6X6Q7</accession>
<evidence type="ECO:0000256" key="3">
    <source>
        <dbReference type="ARBA" id="ARBA00022606"/>
    </source>
</evidence>
<keyword evidence="9 10" id="KW-0807">Transducer</keyword>
<dbReference type="GeneID" id="127751107"/>
<dbReference type="InterPro" id="IPR004117">
    <property type="entry name" value="7tm6_olfct_rcpt"/>
</dbReference>
<protein>
    <recommendedName>
        <fullName evidence="10">Odorant receptor</fullName>
    </recommendedName>
</protein>
<dbReference type="GO" id="GO:0005549">
    <property type="term" value="F:odorant binding"/>
    <property type="evidence" value="ECO:0007669"/>
    <property type="project" value="InterPro"/>
</dbReference>
<dbReference type="KEGG" id="foc:127751107"/>
<evidence type="ECO:0000256" key="5">
    <source>
        <dbReference type="ARBA" id="ARBA00022725"/>
    </source>
</evidence>
<feature type="transmembrane region" description="Helical" evidence="10">
    <location>
        <begin position="257"/>
        <end position="280"/>
    </location>
</feature>
<name>A0A9C6X6Q7_FRAOC</name>
<dbReference type="OrthoDB" id="6765072at2759"/>
<reference evidence="12 13" key="1">
    <citation type="submission" date="2025-04" db="UniProtKB">
        <authorList>
            <consortium name="RefSeq"/>
        </authorList>
    </citation>
    <scope>IDENTIFICATION</scope>
    <source>
        <tissue evidence="12 13">Whole organism</tissue>
    </source>
</reference>
<dbReference type="RefSeq" id="XP_052130132.1">
    <property type="nucleotide sequence ID" value="XM_052274172.1"/>
</dbReference>
<dbReference type="GO" id="GO:0007165">
    <property type="term" value="P:signal transduction"/>
    <property type="evidence" value="ECO:0007669"/>
    <property type="project" value="UniProtKB-KW"/>
</dbReference>
<evidence type="ECO:0000256" key="7">
    <source>
        <dbReference type="ARBA" id="ARBA00023136"/>
    </source>
</evidence>
<dbReference type="AlphaFoldDB" id="A0A9C6X6Q7"/>
<proteinExistence type="inferred from homology"/>
<comment type="subcellular location">
    <subcellularLocation>
        <location evidence="1 10">Cell membrane</location>
        <topology evidence="1 10">Multi-pass membrane protein</topology>
    </subcellularLocation>
</comment>
<dbReference type="Proteomes" id="UP000504606">
    <property type="component" value="Unplaced"/>
</dbReference>
<dbReference type="GO" id="GO:0004984">
    <property type="term" value="F:olfactory receptor activity"/>
    <property type="evidence" value="ECO:0007669"/>
    <property type="project" value="InterPro"/>
</dbReference>
<keyword evidence="6 10" id="KW-1133">Transmembrane helix</keyword>
<evidence type="ECO:0000256" key="10">
    <source>
        <dbReference type="RuleBase" id="RU351113"/>
    </source>
</evidence>
<keyword evidence="8 10" id="KW-0675">Receptor</keyword>
<dbReference type="RefSeq" id="XP_052130131.1">
    <property type="nucleotide sequence ID" value="XM_052274171.1"/>
</dbReference>
<keyword evidence="11" id="KW-1185">Reference proteome</keyword>
<evidence type="ECO:0000256" key="2">
    <source>
        <dbReference type="ARBA" id="ARBA00022475"/>
    </source>
</evidence>